<dbReference type="AlphaFoldDB" id="A0A212F303"/>
<name>A0A212F303_DANPL</name>
<evidence type="ECO:0000256" key="1">
    <source>
        <dbReference type="SAM" id="MobiDB-lite"/>
    </source>
</evidence>
<feature type="region of interest" description="Disordered" evidence="1">
    <location>
        <begin position="14"/>
        <end position="60"/>
    </location>
</feature>
<dbReference type="Proteomes" id="UP000007151">
    <property type="component" value="Unassembled WGS sequence"/>
</dbReference>
<accession>A0A212F303</accession>
<comment type="caution">
    <text evidence="2">The sequence shown here is derived from an EMBL/GenBank/DDBJ whole genome shotgun (WGS) entry which is preliminary data.</text>
</comment>
<sequence length="104" mass="11484">MRLRVFEIESALKHGSERSSTNTASVSAVHLDDPQSEGVYGSATARVPGTTPPNFPTRSSTVKAEPVSAHFNSWFPSLAEAVPELSREAGEREWQAQSRRRICW</sequence>
<gene>
    <name evidence="2" type="ORF">KGM_208285</name>
</gene>
<organism evidence="2 3">
    <name type="scientific">Danaus plexippus plexippus</name>
    <dbReference type="NCBI Taxonomy" id="278856"/>
    <lineage>
        <taxon>Eukaryota</taxon>
        <taxon>Metazoa</taxon>
        <taxon>Ecdysozoa</taxon>
        <taxon>Arthropoda</taxon>
        <taxon>Hexapoda</taxon>
        <taxon>Insecta</taxon>
        <taxon>Pterygota</taxon>
        <taxon>Neoptera</taxon>
        <taxon>Endopterygota</taxon>
        <taxon>Lepidoptera</taxon>
        <taxon>Glossata</taxon>
        <taxon>Ditrysia</taxon>
        <taxon>Papilionoidea</taxon>
        <taxon>Nymphalidae</taxon>
        <taxon>Danainae</taxon>
        <taxon>Danaini</taxon>
        <taxon>Danaina</taxon>
        <taxon>Danaus</taxon>
        <taxon>Danaus</taxon>
    </lineage>
</organism>
<reference evidence="2 3" key="1">
    <citation type="journal article" date="2011" name="Cell">
        <title>The monarch butterfly genome yields insights into long-distance migration.</title>
        <authorList>
            <person name="Zhan S."/>
            <person name="Merlin C."/>
            <person name="Boore J.L."/>
            <person name="Reppert S.M."/>
        </authorList>
    </citation>
    <scope>NUCLEOTIDE SEQUENCE [LARGE SCALE GENOMIC DNA]</scope>
    <source>
        <strain evidence="2">F-2</strain>
    </source>
</reference>
<proteinExistence type="predicted"/>
<protein>
    <submittedName>
        <fullName evidence="2">Uncharacterized protein</fullName>
    </submittedName>
</protein>
<evidence type="ECO:0000313" key="2">
    <source>
        <dbReference type="EMBL" id="OWR48116.1"/>
    </source>
</evidence>
<evidence type="ECO:0000313" key="3">
    <source>
        <dbReference type="Proteomes" id="UP000007151"/>
    </source>
</evidence>
<dbReference type="EMBL" id="AGBW02010641">
    <property type="protein sequence ID" value="OWR48116.1"/>
    <property type="molecule type" value="Genomic_DNA"/>
</dbReference>
<keyword evidence="3" id="KW-1185">Reference proteome</keyword>
<dbReference type="KEGG" id="dpl:KGM_208285"/>
<dbReference type="InParanoid" id="A0A212F303"/>